<comment type="caution">
    <text evidence="1">The sequence shown here is derived from an EMBL/GenBank/DDBJ whole genome shotgun (WGS) entry which is preliminary data.</text>
</comment>
<protein>
    <submittedName>
        <fullName evidence="1">Uncharacterized protein</fullName>
    </submittedName>
</protein>
<evidence type="ECO:0000313" key="2">
    <source>
        <dbReference type="Proteomes" id="UP001596083"/>
    </source>
</evidence>
<organism evidence="1 2">
    <name type="scientific">Streptomyces gamaensis</name>
    <dbReference type="NCBI Taxonomy" id="1763542"/>
    <lineage>
        <taxon>Bacteria</taxon>
        <taxon>Bacillati</taxon>
        <taxon>Actinomycetota</taxon>
        <taxon>Actinomycetes</taxon>
        <taxon>Kitasatosporales</taxon>
        <taxon>Streptomycetaceae</taxon>
        <taxon>Streptomyces</taxon>
    </lineage>
</organism>
<keyword evidence="2" id="KW-1185">Reference proteome</keyword>
<gene>
    <name evidence="1" type="ORF">ACFP1Z_03710</name>
</gene>
<evidence type="ECO:0000313" key="1">
    <source>
        <dbReference type="EMBL" id="MFC5719292.1"/>
    </source>
</evidence>
<name>A0ABW0YT01_9ACTN</name>
<accession>A0ABW0YT01</accession>
<dbReference type="Proteomes" id="UP001596083">
    <property type="component" value="Unassembled WGS sequence"/>
</dbReference>
<reference evidence="2" key="1">
    <citation type="journal article" date="2019" name="Int. J. Syst. Evol. Microbiol.">
        <title>The Global Catalogue of Microorganisms (GCM) 10K type strain sequencing project: providing services to taxonomists for standard genome sequencing and annotation.</title>
        <authorList>
            <consortium name="The Broad Institute Genomics Platform"/>
            <consortium name="The Broad Institute Genome Sequencing Center for Infectious Disease"/>
            <person name="Wu L."/>
            <person name="Ma J."/>
        </authorList>
    </citation>
    <scope>NUCLEOTIDE SEQUENCE [LARGE SCALE GENOMIC DNA]</scope>
    <source>
        <strain evidence="2">CGMCC 4.7304</strain>
    </source>
</reference>
<dbReference type="EMBL" id="JBHSPB010000002">
    <property type="protein sequence ID" value="MFC5719292.1"/>
    <property type="molecule type" value="Genomic_DNA"/>
</dbReference>
<sequence>MTDPWPWAPAKEALQQYDALAGHPAAPVPQDEVLALIQWITADPYGAGSTESDIGPEWDRVAAFGNVMIPYQVHDPDRNPNASQRCVLILRVVWAD</sequence>
<dbReference type="RefSeq" id="WP_390314341.1">
    <property type="nucleotide sequence ID" value="NZ_JBHSPB010000002.1"/>
</dbReference>
<proteinExistence type="predicted"/>